<feature type="chain" id="PRO_5043889002" evidence="1">
    <location>
        <begin position="23"/>
        <end position="257"/>
    </location>
</feature>
<gene>
    <name evidence="2" type="ORF">TWF696_001909</name>
</gene>
<keyword evidence="1" id="KW-0732">Signal</keyword>
<evidence type="ECO:0000313" key="3">
    <source>
        <dbReference type="Proteomes" id="UP001375240"/>
    </source>
</evidence>
<sequence>MQTQSRLLVLTGLFSSLHLASAIPASNLFARQSMPEGGVNQINFDGAECQLGLWQHTKRATDGGTWEGYPFRGASEDTCIDVANLGPNLSEMVSNVEVRGDCECDFFTDHMCGGDQKAFTAYERQVEDIWMIPDLAQYDNRVNSWKCRTMKREMRMCDVEVFAGPHYGGYPYDPSNGQRFQFTSIKDEMGPCMMLGDNTSGKVSSYVIMGCKCDFFSNDNCDAGGLVLSDGDPAERKANPNLGGDENDKIKSFRCDF</sequence>
<reference evidence="2 3" key="1">
    <citation type="submission" date="2019-10" db="EMBL/GenBank/DDBJ databases">
        <authorList>
            <person name="Palmer J.M."/>
        </authorList>
    </citation>
    <scope>NUCLEOTIDE SEQUENCE [LARGE SCALE GENOMIC DNA]</scope>
    <source>
        <strain evidence="2 3">TWF696</strain>
    </source>
</reference>
<dbReference type="AlphaFoldDB" id="A0AAV9U8V2"/>
<name>A0AAV9U8V2_9PEZI</name>
<keyword evidence="3" id="KW-1185">Reference proteome</keyword>
<proteinExistence type="predicted"/>
<accession>A0AAV9U8V2</accession>
<feature type="signal peptide" evidence="1">
    <location>
        <begin position="1"/>
        <end position="22"/>
    </location>
</feature>
<evidence type="ECO:0000313" key="2">
    <source>
        <dbReference type="EMBL" id="KAK6336348.1"/>
    </source>
</evidence>
<evidence type="ECO:0000256" key="1">
    <source>
        <dbReference type="SAM" id="SignalP"/>
    </source>
</evidence>
<dbReference type="Proteomes" id="UP001375240">
    <property type="component" value="Unassembled WGS sequence"/>
</dbReference>
<dbReference type="EMBL" id="JAVHNQ010000011">
    <property type="protein sequence ID" value="KAK6336348.1"/>
    <property type="molecule type" value="Genomic_DNA"/>
</dbReference>
<comment type="caution">
    <text evidence="2">The sequence shown here is derived from an EMBL/GenBank/DDBJ whole genome shotgun (WGS) entry which is preliminary data.</text>
</comment>
<protein>
    <submittedName>
        <fullName evidence="2">Uncharacterized protein</fullName>
    </submittedName>
</protein>
<organism evidence="2 3">
    <name type="scientific">Orbilia brochopaga</name>
    <dbReference type="NCBI Taxonomy" id="3140254"/>
    <lineage>
        <taxon>Eukaryota</taxon>
        <taxon>Fungi</taxon>
        <taxon>Dikarya</taxon>
        <taxon>Ascomycota</taxon>
        <taxon>Pezizomycotina</taxon>
        <taxon>Orbiliomycetes</taxon>
        <taxon>Orbiliales</taxon>
        <taxon>Orbiliaceae</taxon>
        <taxon>Orbilia</taxon>
    </lineage>
</organism>